<gene>
    <name evidence="4" type="ORF">fugu_009200</name>
</gene>
<feature type="compositionally biased region" description="Acidic residues" evidence="1">
    <location>
        <begin position="15"/>
        <end position="25"/>
    </location>
</feature>
<keyword evidence="2" id="KW-0472">Membrane</keyword>
<dbReference type="Pfam" id="PF00059">
    <property type="entry name" value="Lectin_C"/>
    <property type="match status" value="1"/>
</dbReference>
<protein>
    <recommendedName>
        <fullName evidence="3">C-type lectin domain-containing protein</fullName>
    </recommendedName>
</protein>
<dbReference type="InterPro" id="IPR050111">
    <property type="entry name" value="C-type_lectin/snaclec_domain"/>
</dbReference>
<dbReference type="SUPFAM" id="SSF56436">
    <property type="entry name" value="C-type lectin-like"/>
    <property type="match status" value="1"/>
</dbReference>
<proteinExistence type="predicted"/>
<organism evidence="4 5">
    <name type="scientific">Takifugu bimaculatus</name>
    <dbReference type="NCBI Taxonomy" id="433685"/>
    <lineage>
        <taxon>Eukaryota</taxon>
        <taxon>Metazoa</taxon>
        <taxon>Chordata</taxon>
        <taxon>Craniata</taxon>
        <taxon>Vertebrata</taxon>
        <taxon>Euteleostomi</taxon>
        <taxon>Actinopterygii</taxon>
        <taxon>Neopterygii</taxon>
        <taxon>Teleostei</taxon>
        <taxon>Neoteleostei</taxon>
        <taxon>Acanthomorphata</taxon>
        <taxon>Eupercaria</taxon>
        <taxon>Tetraodontiformes</taxon>
        <taxon>Tetradontoidea</taxon>
        <taxon>Tetraodontidae</taxon>
        <taxon>Takifugu</taxon>
    </lineage>
</organism>
<evidence type="ECO:0000259" key="3">
    <source>
        <dbReference type="PROSITE" id="PS50041"/>
    </source>
</evidence>
<dbReference type="PANTHER" id="PTHR22803">
    <property type="entry name" value="MANNOSE, PHOSPHOLIPASE, LECTIN RECEPTOR RELATED"/>
    <property type="match status" value="1"/>
</dbReference>
<keyword evidence="2" id="KW-1133">Transmembrane helix</keyword>
<reference evidence="4 5" key="1">
    <citation type="submission" date="2019-04" db="EMBL/GenBank/DDBJ databases">
        <title>The sequence and de novo assembly of Takifugu bimaculatus genome using PacBio and Hi-C technologies.</title>
        <authorList>
            <person name="Xu P."/>
            <person name="Liu B."/>
            <person name="Zhou Z."/>
        </authorList>
    </citation>
    <scope>NUCLEOTIDE SEQUENCE [LARGE SCALE GENOMIC DNA]</scope>
    <source>
        <strain evidence="4">TB-2018</strain>
        <tissue evidence="4">Muscle</tissue>
    </source>
</reference>
<feature type="domain" description="C-type lectin" evidence="3">
    <location>
        <begin position="119"/>
        <end position="257"/>
    </location>
</feature>
<evidence type="ECO:0000313" key="4">
    <source>
        <dbReference type="EMBL" id="TNM85022.1"/>
    </source>
</evidence>
<dbReference type="InterPro" id="IPR001304">
    <property type="entry name" value="C-type_lectin-like"/>
</dbReference>
<dbReference type="Proteomes" id="UP000516260">
    <property type="component" value="Chromosome 9"/>
</dbReference>
<dbReference type="SMART" id="SM00034">
    <property type="entry name" value="CLECT"/>
    <property type="match status" value="1"/>
</dbReference>
<accession>A0A4Z2AXZ8</accession>
<dbReference type="PROSITE" id="PS50041">
    <property type="entry name" value="C_TYPE_LECTIN_2"/>
    <property type="match status" value="1"/>
</dbReference>
<evidence type="ECO:0000256" key="1">
    <source>
        <dbReference type="SAM" id="MobiDB-lite"/>
    </source>
</evidence>
<dbReference type="InterPro" id="IPR016187">
    <property type="entry name" value="CTDL_fold"/>
</dbReference>
<keyword evidence="2" id="KW-0812">Transmembrane</keyword>
<feature type="transmembrane region" description="Helical" evidence="2">
    <location>
        <begin position="46"/>
        <end position="65"/>
    </location>
</feature>
<name>A0A4Z2AXZ8_9TELE</name>
<dbReference type="InterPro" id="IPR016186">
    <property type="entry name" value="C-type_lectin-like/link_sf"/>
</dbReference>
<feature type="region of interest" description="Disordered" evidence="1">
    <location>
        <begin position="1"/>
        <end position="32"/>
    </location>
</feature>
<dbReference type="AlphaFoldDB" id="A0A4Z2AXZ8"/>
<comment type="caution">
    <text evidence="4">The sequence shown here is derived from an EMBL/GenBank/DDBJ whole genome shotgun (WGS) entry which is preliminary data.</text>
</comment>
<dbReference type="Gene3D" id="3.10.100.10">
    <property type="entry name" value="Mannose-Binding Protein A, subunit A"/>
    <property type="match status" value="1"/>
</dbReference>
<evidence type="ECO:0000313" key="5">
    <source>
        <dbReference type="Proteomes" id="UP000516260"/>
    </source>
</evidence>
<dbReference type="EMBL" id="SWLE01000022">
    <property type="protein sequence ID" value="TNM85022.1"/>
    <property type="molecule type" value="Genomic_DNA"/>
</dbReference>
<evidence type="ECO:0000256" key="2">
    <source>
        <dbReference type="SAM" id="Phobius"/>
    </source>
</evidence>
<keyword evidence="5" id="KW-1185">Reference proteome</keyword>
<sequence length="287" mass="32590">MEEDTGGTGPSVSDENFESTGEDEVQAAVEGPPINTGPRFQISYEIIWTSSWIFGMIIILSLILARWTRTWSIFSAKDQAAIMMEKERYQLGFNSTGLWRFCNRTTLDCSWCPPGWIDHDSRCYLALLETRTFVNAQEICKRRYRGNLPIVLNAADQILLTNITNKLDEEYGVNGVWVGLNDMQMEGTFTWVNGMPLTAKASFWKVGNPNNMIPWYDRLGEGQDCVAIVPTRAYKKDDWYYSWDDIICRGKRHFICEIPNLSLDVTNLAASQSQSSTNKTNAKSSVT</sequence>